<gene>
    <name evidence="2" type="ORF">POSPLADRAFT_1056991</name>
</gene>
<dbReference type="AlphaFoldDB" id="A0A1X6N1Q9"/>
<feature type="region of interest" description="Disordered" evidence="1">
    <location>
        <begin position="772"/>
        <end position="810"/>
    </location>
</feature>
<feature type="compositionally biased region" description="Low complexity" evidence="1">
    <location>
        <begin position="1103"/>
        <end position="1112"/>
    </location>
</feature>
<dbReference type="GeneID" id="36325808"/>
<sequence length="1219" mass="134641">MLWLQVASQIGIVIFTFFVQMQMPNNQYLPEVVGQLIDAASPRFAYLAKEVALSLRSIRPTLPAPPTRHSIPPSPTTAEAKDIIIWAPTTHAVPIELQPPALVTQLVASSPVLGTSMSMPTLTRASASEDASSDIVIWSDDAVDSANHFCPTYLASIVPTCHLRPAHIVAIAFTFATIWSACGLFKIYQARRDEKTVSANSGLRSYTQSNIVAKLIAIFYGGAPSRSRTSSLDRDGASSTVPSASANHDTVLTVLPNTNHTDGDASNTTAARTEQQTEISAAHESHSTSGPSKPSWAPSRLAPTPETVSMAHTAYACEIYAKKCAGHIKMMEYQSARPALVREAMEREREGYLAFVEQEVQRAAGLQTQWQERCAGLTRIYATMTARRAEVYGTLEVLKSTRARLDSERAKARKEHEQRAKERAQVEQARAAIATKRMNAEEGRLEDTRKRVQAIVERTVLEEQNEMLEKERFRREAARTRAEEEHLEAEQRRVEAMEEQIRLEEQREMREKELARIETGRMQAEEERLVAERRRIQATTEQIALEQQRAILEKEQIRLEAERVRQEAERRRDQEVQVGPARHLQDREVQKDEPALREQETQTPPVEWKDTQTGRGSLCEGGMLTDCTEGVRDQEVQFGPADYQVQTARENDLRLQEAQIERDVQAQQEELPNSGYQSGNDSYQSGQLSQTERAEHQVSHEGGQWMQMDDAMDSQDSGSVEQVEHVAQPVQYEQAQPDVDAGHDFPVQCTPIQPPPHNPSTAVPLQEYQQPIQAPQSQPAVQIPAASSSSMPLAGQPSSPSPVTAADTVEPSAAQAENLEKILINLLLQQAQSGQSMQMIDDDLIDRQNMQGQANHANMNAMSQLQGGYQPSLDDSYYQPMTPQSWQGPMSTTGPYGYQWAAQPRPPALATGQQFAQYDPAPPPSTASIMFDQAPSSSYYTVPDIVASHYADPRMGQASNSAPIAQGYSSLQYWQGMPETGPQDLQDGQAWYTENGEHDARDTQSQSDEVEVDLGYEYEYGETAYPAPSGHPEGDVSGDSPEEDHPDSDSSQPTDLPSTDLSDRPKLPLPSRARRFQGQQEAQTVQVLPMGHPAEQPPFNGQSSASSVAWSAEVDFSIPQSTYGSPQPWRASTLAQHDPSPSASMSTPSSRLDEHARDGHSGIYESSSVPIAAPIERTSLSLHDYMVAEAAARQAPRSEPEGGETEEPAQYPPGEDHES</sequence>
<name>A0A1X6N1Q9_9APHY</name>
<dbReference type="OrthoDB" id="10295698at2759"/>
<feature type="region of interest" description="Disordered" evidence="1">
    <location>
        <begin position="671"/>
        <end position="701"/>
    </location>
</feature>
<organism evidence="2 3">
    <name type="scientific">Postia placenta MAD-698-R-SB12</name>
    <dbReference type="NCBI Taxonomy" id="670580"/>
    <lineage>
        <taxon>Eukaryota</taxon>
        <taxon>Fungi</taxon>
        <taxon>Dikarya</taxon>
        <taxon>Basidiomycota</taxon>
        <taxon>Agaricomycotina</taxon>
        <taxon>Agaricomycetes</taxon>
        <taxon>Polyporales</taxon>
        <taxon>Adustoporiaceae</taxon>
        <taxon>Rhodonia</taxon>
    </lineage>
</organism>
<feature type="compositionally biased region" description="Basic and acidic residues" evidence="1">
    <location>
        <begin position="583"/>
        <end position="600"/>
    </location>
</feature>
<feature type="region of interest" description="Disordered" evidence="1">
    <location>
        <begin position="568"/>
        <end position="617"/>
    </location>
</feature>
<dbReference type="RefSeq" id="XP_024339190.1">
    <property type="nucleotide sequence ID" value="XM_024480858.1"/>
</dbReference>
<feature type="region of interest" description="Disordered" evidence="1">
    <location>
        <begin position="225"/>
        <end position="303"/>
    </location>
</feature>
<feature type="region of interest" description="Disordered" evidence="1">
    <location>
        <begin position="1190"/>
        <end position="1219"/>
    </location>
</feature>
<evidence type="ECO:0000256" key="1">
    <source>
        <dbReference type="SAM" id="MobiDB-lite"/>
    </source>
</evidence>
<feature type="compositionally biased region" description="Polar residues" evidence="1">
    <location>
        <begin position="671"/>
        <end position="691"/>
    </location>
</feature>
<feature type="compositionally biased region" description="Low complexity" evidence="1">
    <location>
        <begin position="772"/>
        <end position="790"/>
    </location>
</feature>
<feature type="compositionally biased region" description="Polar residues" evidence="1">
    <location>
        <begin position="237"/>
        <end position="279"/>
    </location>
</feature>
<evidence type="ECO:0000313" key="2">
    <source>
        <dbReference type="EMBL" id="OSX62396.1"/>
    </source>
</evidence>
<feature type="compositionally biased region" description="Basic and acidic residues" evidence="1">
    <location>
        <begin position="1151"/>
        <end position="1160"/>
    </location>
</feature>
<keyword evidence="3" id="KW-1185">Reference proteome</keyword>
<feature type="compositionally biased region" description="Low complexity" evidence="1">
    <location>
        <begin position="1139"/>
        <end position="1150"/>
    </location>
</feature>
<dbReference type="Proteomes" id="UP000194127">
    <property type="component" value="Unassembled WGS sequence"/>
</dbReference>
<protein>
    <submittedName>
        <fullName evidence="2">Uncharacterized protein</fullName>
    </submittedName>
</protein>
<feature type="region of interest" description="Disordered" evidence="1">
    <location>
        <begin position="1016"/>
        <end position="1172"/>
    </location>
</feature>
<feature type="compositionally biased region" description="Polar residues" evidence="1">
    <location>
        <begin position="1077"/>
        <end position="1086"/>
    </location>
</feature>
<reference evidence="2 3" key="1">
    <citation type="submission" date="2017-04" db="EMBL/GenBank/DDBJ databases">
        <title>Genome Sequence of the Model Brown-Rot Fungus Postia placenta SB12.</title>
        <authorList>
            <consortium name="DOE Joint Genome Institute"/>
            <person name="Gaskell J."/>
            <person name="Kersten P."/>
            <person name="Larrondo L.F."/>
            <person name="Canessa P."/>
            <person name="Martinez D."/>
            <person name="Hibbett D."/>
            <person name="Schmoll M."/>
            <person name="Kubicek C.P."/>
            <person name="Martinez A.T."/>
            <person name="Yadav J."/>
            <person name="Master E."/>
            <person name="Magnuson J.K."/>
            <person name="James T."/>
            <person name="Yaver D."/>
            <person name="Berka R."/>
            <person name="Labutti K."/>
            <person name="Lipzen A."/>
            <person name="Aerts A."/>
            <person name="Barry K."/>
            <person name="Henrissat B."/>
            <person name="Blanchette R."/>
            <person name="Grigoriev I."/>
            <person name="Cullen D."/>
        </authorList>
    </citation>
    <scope>NUCLEOTIDE SEQUENCE [LARGE SCALE GENOMIC DNA]</scope>
    <source>
        <strain evidence="2 3">MAD-698-R-SB12</strain>
    </source>
</reference>
<dbReference type="EMBL" id="KZ110597">
    <property type="protein sequence ID" value="OSX62396.1"/>
    <property type="molecule type" value="Genomic_DNA"/>
</dbReference>
<accession>A0A1X6N1Q9</accession>
<proteinExistence type="predicted"/>
<evidence type="ECO:0000313" key="3">
    <source>
        <dbReference type="Proteomes" id="UP000194127"/>
    </source>
</evidence>